<proteinExistence type="predicted"/>
<reference evidence="1" key="1">
    <citation type="journal article" date="2020" name="Stud. Mycol.">
        <title>101 Dothideomycetes genomes: a test case for predicting lifestyles and emergence of pathogens.</title>
        <authorList>
            <person name="Haridas S."/>
            <person name="Albert R."/>
            <person name="Binder M."/>
            <person name="Bloem J."/>
            <person name="Labutti K."/>
            <person name="Salamov A."/>
            <person name="Andreopoulos B."/>
            <person name="Baker S."/>
            <person name="Barry K."/>
            <person name="Bills G."/>
            <person name="Bluhm B."/>
            <person name="Cannon C."/>
            <person name="Castanera R."/>
            <person name="Culley D."/>
            <person name="Daum C."/>
            <person name="Ezra D."/>
            <person name="Gonzalez J."/>
            <person name="Henrissat B."/>
            <person name="Kuo A."/>
            <person name="Liang C."/>
            <person name="Lipzen A."/>
            <person name="Lutzoni F."/>
            <person name="Magnuson J."/>
            <person name="Mondo S."/>
            <person name="Nolan M."/>
            <person name="Ohm R."/>
            <person name="Pangilinan J."/>
            <person name="Park H.-J."/>
            <person name="Ramirez L."/>
            <person name="Alfaro M."/>
            <person name="Sun H."/>
            <person name="Tritt A."/>
            <person name="Yoshinaga Y."/>
            <person name="Zwiers L.-H."/>
            <person name="Turgeon B."/>
            <person name="Goodwin S."/>
            <person name="Spatafora J."/>
            <person name="Crous P."/>
            <person name="Grigoriev I."/>
        </authorList>
    </citation>
    <scope>NUCLEOTIDE SEQUENCE</scope>
    <source>
        <strain evidence="1">CBS 480.64</strain>
    </source>
</reference>
<accession>A0A6A7C4B6</accession>
<dbReference type="OrthoDB" id="5366531at2759"/>
<gene>
    <name evidence="1" type="ORF">K470DRAFT_269342</name>
</gene>
<dbReference type="AlphaFoldDB" id="A0A6A7C4B6"/>
<dbReference type="Proteomes" id="UP000799421">
    <property type="component" value="Unassembled WGS sequence"/>
</dbReference>
<dbReference type="EMBL" id="MU005968">
    <property type="protein sequence ID" value="KAF2862082.1"/>
    <property type="molecule type" value="Genomic_DNA"/>
</dbReference>
<sequence length="692" mass="79175">MAVWKRCLWSRTGWTPLKRRTFTVTATIRAPEITTFEDLTFEADVDGKTIHNRTRLVDQLKYRNDTKLWITLLQFRQRIDGHKGVFRVWEGLRRRGVLIPTEGEEADTLWPAIVHAAVENDGLDKLRSFALEAFRQTGKQYSGLYKSIVGTLMRRGLTCEALKWHETLLADRLAREDALKNIVLDVARSVAPRKALKAFFQIYKKQKDRKLYDSCIPLLLDADEWSTAHSLHNFFRHHNDGPSAEVLSQSKVQELSGISVPVNRATMSEVFGAVHSIRPKTLSDGFVARMFATKAFPIELTVGSLSMLGIQSIGPLALREMALRADSPSDFLAHLDEVKASGISIIDSTFSRLLQNLAKEKQDQVFAALLSTDDSLDSFEDVTFQEEKLQSLLEAGDLTKAQLPFWALSAAGADSRARAWNRMLQHHLQNHDWSAAVKSVQTMQEEKAKVTRKTLRFLHCYVLPGRRSRMRPAPLRKGEKPFDSLDFVTQVAVYAEEHSRIVSPQWWQELLKRHGMCHRWANLEKLVLWLADRYSTARFKDEDGLLNESSPLLKILDTKMQQAIFTWGFKDAVGKNLLRPMEEEPLWTQGIVLLHRLQDYGLQTDTVALRRAVVLRLWILFGPGVSARPLNQMAQRSNHLPLEHYIHHTNKIWRNLIEEPEEANKLLSLRRKYLSSPPPPIHTTGYGRYEAA</sequence>
<name>A0A6A7C4B6_9PEZI</name>
<keyword evidence="2" id="KW-1185">Reference proteome</keyword>
<protein>
    <submittedName>
        <fullName evidence="1">Uncharacterized protein</fullName>
    </submittedName>
</protein>
<organism evidence="1 2">
    <name type="scientific">Piedraia hortae CBS 480.64</name>
    <dbReference type="NCBI Taxonomy" id="1314780"/>
    <lineage>
        <taxon>Eukaryota</taxon>
        <taxon>Fungi</taxon>
        <taxon>Dikarya</taxon>
        <taxon>Ascomycota</taxon>
        <taxon>Pezizomycotina</taxon>
        <taxon>Dothideomycetes</taxon>
        <taxon>Dothideomycetidae</taxon>
        <taxon>Capnodiales</taxon>
        <taxon>Piedraiaceae</taxon>
        <taxon>Piedraia</taxon>
    </lineage>
</organism>
<evidence type="ECO:0000313" key="1">
    <source>
        <dbReference type="EMBL" id="KAF2862082.1"/>
    </source>
</evidence>
<evidence type="ECO:0000313" key="2">
    <source>
        <dbReference type="Proteomes" id="UP000799421"/>
    </source>
</evidence>